<protein>
    <submittedName>
        <fullName evidence="6">Protein phosphatase 2C</fullName>
        <ecNumber evidence="6">3.1.3.16</ecNumber>
    </submittedName>
</protein>
<dbReference type="InterPro" id="IPR036457">
    <property type="entry name" value="PPM-type-like_dom_sf"/>
</dbReference>
<feature type="compositionally biased region" description="Pro residues" evidence="4">
    <location>
        <begin position="556"/>
        <end position="567"/>
    </location>
</feature>
<dbReference type="EC" id="3.1.3.16" evidence="6"/>
<dbReference type="RefSeq" id="WP_071454025.1">
    <property type="nucleotide sequence ID" value="NZ_CP017675.1"/>
</dbReference>
<dbReference type="KEGG" id="glt:GlitD10_1118"/>
<evidence type="ECO:0000256" key="4">
    <source>
        <dbReference type="SAM" id="MobiDB-lite"/>
    </source>
</evidence>
<dbReference type="Gene3D" id="3.60.40.10">
    <property type="entry name" value="PPM-type phosphatase domain"/>
    <property type="match status" value="1"/>
</dbReference>
<sequence length="929" mass="101504">MDKIECSNPNCYSLNPETNRFCQVCSAPLESVFLWVTGEPLVGAQFERLYQERYSLRGPNLLLDLQPGRQPLSAEGIPAEAQPYLRLFPMRLHLPQIHAVMPVGGQPRLVLTQVPLLPEEYGTSTPRWKPVQLLGKGWGEATGFRQLSWLWQIARLWPLLSYQQVAGSLLQPQLLRVEGPVFRLRELVNDGGQATLVQLGELFSRLVPTTQPVVRGLMERLCEAMSQQQITSAEELLQRVDQGMDEFRHTWNGQVNVVALTDPGPTRRRNEDACYPSPQQGLRPTGTDGLPFAIVCDGIGGHEGGDMASNLAIETVSQQLNPRVLAKVDTKVVTEELATIVCNANDRITQVNNQQQRQERQRMGTTLTMTLLRDYEVFLANVGDSRIYWITRYGCYQVTTDDDVASREVRLGYNLYPQALKQPAAGALVQALGINASSLLHPTVQRFPLDEDSVFLLCSDGLSDNNLVDHYWHLEILPILNGDVDLATANQRLIDLANQKNGHDNVTVVLVHYQVAPAKTVAGNGRPEPAVLPEEPTTKGRRGQIPATQGRRGQIPPIPPPVPPSRPSTPVKSNPRPKSLPLPLALGGLAAGLVTLGAGGWLWWQETNQRDNPLYLSTVINPAPPAFQPALVLSEFKGYVNTLAINPQGDQLAIGSEDGSISLWQLPGGQPQRFLRRTGVSVMGVTFIRNGQQIASFDRSNLELWGVNDGRRLGQLVGPKGVVTAMATNTSGRFLAVGDANGALYLWDLDTAAATPSFRQELPELGKIDALAVSPDGTLLAAASQSQQVVELWDVPSRTRKYTLTRKDFRHGMWSVSFRPDGQVLAGGGGDGKVSLWNVNTGAWLKTLKAPGIVYSLGFSPDNALLFTGTGTTSPDSPVITLWNPAKGTALQTLKNHQEAVKALAIAPKGRLLVSGGLDNQAIIWQAPE</sequence>
<dbReference type="InterPro" id="IPR001932">
    <property type="entry name" value="PPM-type_phosphatase-like_dom"/>
</dbReference>
<dbReference type="PROSITE" id="PS50294">
    <property type="entry name" value="WD_REPEATS_REGION"/>
    <property type="match status" value="3"/>
</dbReference>
<dbReference type="Proteomes" id="UP000180235">
    <property type="component" value="Chromosome"/>
</dbReference>
<feature type="domain" description="PPM-type phosphatase" evidence="5">
    <location>
        <begin position="272"/>
        <end position="513"/>
    </location>
</feature>
<feature type="repeat" description="WD" evidence="3">
    <location>
        <begin position="716"/>
        <end position="757"/>
    </location>
</feature>
<dbReference type="SUPFAM" id="SSF81606">
    <property type="entry name" value="PP2C-like"/>
    <property type="match status" value="1"/>
</dbReference>
<dbReference type="SMART" id="SM00332">
    <property type="entry name" value="PP2Cc"/>
    <property type="match status" value="1"/>
</dbReference>
<feature type="repeat" description="WD" evidence="3">
    <location>
        <begin position="815"/>
        <end position="847"/>
    </location>
</feature>
<dbReference type="CDD" id="cd00143">
    <property type="entry name" value="PP2Cc"/>
    <property type="match status" value="1"/>
</dbReference>
<dbReference type="EMBL" id="CP017675">
    <property type="protein sequence ID" value="APB33438.1"/>
    <property type="molecule type" value="Genomic_DNA"/>
</dbReference>
<evidence type="ECO:0000259" key="5">
    <source>
        <dbReference type="PROSITE" id="PS51746"/>
    </source>
</evidence>
<feature type="region of interest" description="Disordered" evidence="4">
    <location>
        <begin position="261"/>
        <end position="282"/>
    </location>
</feature>
<dbReference type="InterPro" id="IPR001680">
    <property type="entry name" value="WD40_rpt"/>
</dbReference>
<dbReference type="AlphaFoldDB" id="A0A1J0ABX7"/>
<dbReference type="InterPro" id="IPR015943">
    <property type="entry name" value="WD40/YVTN_repeat-like_dom_sf"/>
</dbReference>
<proteinExistence type="predicted"/>
<feature type="region of interest" description="Disordered" evidence="4">
    <location>
        <begin position="521"/>
        <end position="579"/>
    </location>
</feature>
<dbReference type="STRING" id="1188229.GlitD10_1118"/>
<dbReference type="Pfam" id="PF13672">
    <property type="entry name" value="PP2C_2"/>
    <property type="match status" value="1"/>
</dbReference>
<dbReference type="OrthoDB" id="495860at2"/>
<dbReference type="CDD" id="cd00200">
    <property type="entry name" value="WD40"/>
    <property type="match status" value="1"/>
</dbReference>
<evidence type="ECO:0000313" key="7">
    <source>
        <dbReference type="Proteomes" id="UP000180235"/>
    </source>
</evidence>
<dbReference type="PROSITE" id="PS00678">
    <property type="entry name" value="WD_REPEATS_1"/>
    <property type="match status" value="1"/>
</dbReference>
<keyword evidence="1 3" id="KW-0853">WD repeat</keyword>
<dbReference type="GO" id="GO:0004722">
    <property type="term" value="F:protein serine/threonine phosphatase activity"/>
    <property type="evidence" value="ECO:0007669"/>
    <property type="project" value="UniProtKB-EC"/>
</dbReference>
<evidence type="ECO:0000313" key="6">
    <source>
        <dbReference type="EMBL" id="APB33438.1"/>
    </source>
</evidence>
<dbReference type="InterPro" id="IPR036322">
    <property type="entry name" value="WD40_repeat_dom_sf"/>
</dbReference>
<feature type="repeat" description="WD" evidence="3">
    <location>
        <begin position="894"/>
        <end position="929"/>
    </location>
</feature>
<gene>
    <name evidence="6" type="ORF">GlitD10_1118</name>
</gene>
<feature type="repeat" description="WD" evidence="3">
    <location>
        <begin position="633"/>
        <end position="674"/>
    </location>
</feature>
<dbReference type="Gene3D" id="2.130.10.10">
    <property type="entry name" value="YVTN repeat-like/Quinoprotein amine dehydrogenase"/>
    <property type="match status" value="2"/>
</dbReference>
<dbReference type="PANTHER" id="PTHR22847:SF637">
    <property type="entry name" value="WD REPEAT DOMAIN 5B"/>
    <property type="match status" value="1"/>
</dbReference>
<keyword evidence="6" id="KW-0378">Hydrolase</keyword>
<evidence type="ECO:0000256" key="3">
    <source>
        <dbReference type="PROSITE-ProRule" id="PRU00221"/>
    </source>
</evidence>
<keyword evidence="7" id="KW-1185">Reference proteome</keyword>
<organism evidence="6 7">
    <name type="scientific">Gloeomargarita lithophora Alchichica-D10</name>
    <dbReference type="NCBI Taxonomy" id="1188229"/>
    <lineage>
        <taxon>Bacteria</taxon>
        <taxon>Bacillati</taxon>
        <taxon>Cyanobacteriota</taxon>
        <taxon>Cyanophyceae</taxon>
        <taxon>Gloeomargaritales</taxon>
        <taxon>Gloeomargaritaceae</taxon>
        <taxon>Gloeomargarita</taxon>
    </lineage>
</organism>
<accession>A0A1J0ABX7</accession>
<evidence type="ECO:0000256" key="1">
    <source>
        <dbReference type="ARBA" id="ARBA00022574"/>
    </source>
</evidence>
<dbReference type="SUPFAM" id="SSF50978">
    <property type="entry name" value="WD40 repeat-like"/>
    <property type="match status" value="1"/>
</dbReference>
<reference evidence="6 7" key="1">
    <citation type="submission" date="2016-10" db="EMBL/GenBank/DDBJ databases">
        <title>Description of Gloeomargarita lithophora gen. nov., sp. nov., a thylakoid-bearing basal-branching cyanobacterium with intracellular carbonates, and proposal for Gloeomargaritales ord. nov.</title>
        <authorList>
            <person name="Moreira D."/>
            <person name="Tavera R."/>
            <person name="Benzerara K."/>
            <person name="Skouri-Panet F."/>
            <person name="Couradeau E."/>
            <person name="Gerard E."/>
            <person name="Loussert C."/>
            <person name="Novelo E."/>
            <person name="Zivanovic Y."/>
            <person name="Lopez-Garcia P."/>
        </authorList>
    </citation>
    <scope>NUCLEOTIDE SEQUENCE [LARGE SCALE GENOMIC DNA]</scope>
    <source>
        <strain evidence="6 7">D10</strain>
    </source>
</reference>
<dbReference type="PROSITE" id="PS50082">
    <property type="entry name" value="WD_REPEATS_2"/>
    <property type="match status" value="4"/>
</dbReference>
<dbReference type="InterPro" id="IPR019775">
    <property type="entry name" value="WD40_repeat_CS"/>
</dbReference>
<dbReference type="SMART" id="SM00331">
    <property type="entry name" value="PP2C_SIG"/>
    <property type="match status" value="1"/>
</dbReference>
<dbReference type="Pfam" id="PF00400">
    <property type="entry name" value="WD40"/>
    <property type="match status" value="4"/>
</dbReference>
<evidence type="ECO:0000256" key="2">
    <source>
        <dbReference type="ARBA" id="ARBA00022737"/>
    </source>
</evidence>
<dbReference type="SMART" id="SM00320">
    <property type="entry name" value="WD40"/>
    <property type="match status" value="7"/>
</dbReference>
<dbReference type="PANTHER" id="PTHR22847">
    <property type="entry name" value="WD40 REPEAT PROTEIN"/>
    <property type="match status" value="1"/>
</dbReference>
<dbReference type="PROSITE" id="PS51746">
    <property type="entry name" value="PPM_2"/>
    <property type="match status" value="1"/>
</dbReference>
<name>A0A1J0ABX7_9CYAN</name>
<keyword evidence="2" id="KW-0677">Repeat</keyword>